<dbReference type="EMBL" id="BTSY01000005">
    <property type="protein sequence ID" value="GMT27246.1"/>
    <property type="molecule type" value="Genomic_DNA"/>
</dbReference>
<dbReference type="Proteomes" id="UP001432322">
    <property type="component" value="Unassembled WGS sequence"/>
</dbReference>
<gene>
    <name evidence="2" type="ORF">PFISCL1PPCAC_18543</name>
</gene>
<evidence type="ECO:0000313" key="3">
    <source>
        <dbReference type="Proteomes" id="UP001432322"/>
    </source>
</evidence>
<feature type="non-terminal residue" evidence="2">
    <location>
        <position position="1"/>
    </location>
</feature>
<accession>A0AAV5W8V5</accession>
<name>A0AAV5W8V5_9BILA</name>
<evidence type="ECO:0000256" key="1">
    <source>
        <dbReference type="SAM" id="Phobius"/>
    </source>
</evidence>
<organism evidence="2 3">
    <name type="scientific">Pristionchus fissidentatus</name>
    <dbReference type="NCBI Taxonomy" id="1538716"/>
    <lineage>
        <taxon>Eukaryota</taxon>
        <taxon>Metazoa</taxon>
        <taxon>Ecdysozoa</taxon>
        <taxon>Nematoda</taxon>
        <taxon>Chromadorea</taxon>
        <taxon>Rhabditida</taxon>
        <taxon>Rhabditina</taxon>
        <taxon>Diplogasteromorpha</taxon>
        <taxon>Diplogasteroidea</taxon>
        <taxon>Neodiplogasteridae</taxon>
        <taxon>Pristionchus</taxon>
    </lineage>
</organism>
<protein>
    <submittedName>
        <fullName evidence="2">Uncharacterized protein</fullName>
    </submittedName>
</protein>
<proteinExistence type="predicted"/>
<keyword evidence="3" id="KW-1185">Reference proteome</keyword>
<keyword evidence="1" id="KW-1133">Transmembrane helix</keyword>
<dbReference type="AlphaFoldDB" id="A0AAV5W8V5"/>
<feature type="transmembrane region" description="Helical" evidence="1">
    <location>
        <begin position="59"/>
        <end position="80"/>
    </location>
</feature>
<reference evidence="2" key="1">
    <citation type="submission" date="2023-10" db="EMBL/GenBank/DDBJ databases">
        <title>Genome assembly of Pristionchus species.</title>
        <authorList>
            <person name="Yoshida K."/>
            <person name="Sommer R.J."/>
        </authorList>
    </citation>
    <scope>NUCLEOTIDE SEQUENCE</scope>
    <source>
        <strain evidence="2">RS5133</strain>
    </source>
</reference>
<sequence>PSGEPLVLSGLHLVDVVCGQTDGLCELVETEGCGELEEGDVVVVEVPSGMDEYSVDAHYLFSALVFVALIIHSRLHAVVLRKCASLYERC</sequence>
<keyword evidence="1" id="KW-0472">Membrane</keyword>
<evidence type="ECO:0000313" key="2">
    <source>
        <dbReference type="EMBL" id="GMT27246.1"/>
    </source>
</evidence>
<keyword evidence="1" id="KW-0812">Transmembrane</keyword>
<comment type="caution">
    <text evidence="2">The sequence shown here is derived from an EMBL/GenBank/DDBJ whole genome shotgun (WGS) entry which is preliminary data.</text>
</comment>